<sequence length="703" mass="79469">MYQVARSLFLLTLMAACARTRQHDILIAESDAQRVGDKFLSFSVDPEMLSEHTFTSSELDELHEMTQHVGPAYLQLSGETVQMLAQAAQQAGFTLVVCLNPTLRNTDGTWNATEAREILEILHLMEISIAAQLGHKRLEDEPEVSGWQMGVDLVALCNLLQEFPRFRSAPVVSPDISPSLKLKDKVKFDQIFRTAGSKIDNVMLHSSDFTPELGPGSENIGTTIDSAFTEMSAQRWEIFNDLSLLKAAKKPLWISDAGKWKGRFVDSMMSISKLGYAAKSTVDVVMQRPSLRSFRRPAAEFWTSALHKRLVGQTVLDVIVVDGEFGDETHLFAHCSPQGGITLFGANYRPKPISLRVKDVGVDTEINVFSLTPRKKNVFSRMVLLNRQRPNVSSEWMQPLVLAPQSNDSVTLHMPSTSIVFWHMPHAQFDACLTHQGESQEIWPRDASLALKDEEELLEETEMKQNCTAHEPSYSVFLRRFIRFLKAEDSGEGIRTKRAAPNKLKLQPNNNNKFLQRSSRKLNPEKRQIAEFFMGAGAKCRHWARTLGKIFGQRSRKGRFSARKSMPKRMVHHLNKNQRYADAWPKVAPLRAASGHRIIGRKLDNEKSTKKDISKESEAVEIGRVKRQGDNDLYEFQFLNEQDLNLPEYQPSLLTESQRKEKLGSISKFFRSMSDILSSIRKVVSVSAPNLNVLNATDTKNNN</sequence>
<dbReference type="PANTHER" id="PTHR46145:SF4">
    <property type="entry name" value="HEPARANASE"/>
    <property type="match status" value="1"/>
</dbReference>
<evidence type="ECO:0000313" key="3">
    <source>
        <dbReference type="Proteomes" id="UP000494165"/>
    </source>
</evidence>
<feature type="chain" id="PRO_5035939406" evidence="1">
    <location>
        <begin position="21"/>
        <end position="703"/>
    </location>
</feature>
<feature type="signal peptide" evidence="1">
    <location>
        <begin position="1"/>
        <end position="20"/>
    </location>
</feature>
<proteinExistence type="predicted"/>
<dbReference type="GO" id="GO:0005615">
    <property type="term" value="C:extracellular space"/>
    <property type="evidence" value="ECO:0007669"/>
    <property type="project" value="TreeGrafter"/>
</dbReference>
<dbReference type="GO" id="GO:0031012">
    <property type="term" value="C:extracellular matrix"/>
    <property type="evidence" value="ECO:0007669"/>
    <property type="project" value="TreeGrafter"/>
</dbReference>
<accession>A0A8S1CXP0</accession>
<dbReference type="EMBL" id="CADEPI010000125">
    <property type="protein sequence ID" value="CAB3376180.1"/>
    <property type="molecule type" value="Genomic_DNA"/>
</dbReference>
<name>A0A8S1CXP0_9INSE</name>
<dbReference type="OrthoDB" id="726732at2759"/>
<comment type="caution">
    <text evidence="2">The sequence shown here is derived from an EMBL/GenBank/DDBJ whole genome shotgun (WGS) entry which is preliminary data.</text>
</comment>
<dbReference type="AlphaFoldDB" id="A0A8S1CXP0"/>
<keyword evidence="3" id="KW-1185">Reference proteome</keyword>
<dbReference type="PANTHER" id="PTHR46145">
    <property type="entry name" value="HEPARANASE"/>
    <property type="match status" value="1"/>
</dbReference>
<dbReference type="Gene3D" id="3.20.20.80">
    <property type="entry name" value="Glycosidases"/>
    <property type="match status" value="1"/>
</dbReference>
<dbReference type="PROSITE" id="PS51257">
    <property type="entry name" value="PROKAR_LIPOPROTEIN"/>
    <property type="match status" value="1"/>
</dbReference>
<protein>
    <submittedName>
        <fullName evidence="2">Uncharacterized protein</fullName>
    </submittedName>
</protein>
<organism evidence="2 3">
    <name type="scientific">Cloeon dipterum</name>
    <dbReference type="NCBI Taxonomy" id="197152"/>
    <lineage>
        <taxon>Eukaryota</taxon>
        <taxon>Metazoa</taxon>
        <taxon>Ecdysozoa</taxon>
        <taxon>Arthropoda</taxon>
        <taxon>Hexapoda</taxon>
        <taxon>Insecta</taxon>
        <taxon>Pterygota</taxon>
        <taxon>Palaeoptera</taxon>
        <taxon>Ephemeroptera</taxon>
        <taxon>Pisciforma</taxon>
        <taxon>Baetidae</taxon>
        <taxon>Cloeon</taxon>
    </lineage>
</organism>
<evidence type="ECO:0000256" key="1">
    <source>
        <dbReference type="SAM" id="SignalP"/>
    </source>
</evidence>
<dbReference type="Proteomes" id="UP000494165">
    <property type="component" value="Unassembled WGS sequence"/>
</dbReference>
<gene>
    <name evidence="2" type="ORF">CLODIP_2_CD00739</name>
</gene>
<evidence type="ECO:0000313" key="2">
    <source>
        <dbReference type="EMBL" id="CAB3376180.1"/>
    </source>
</evidence>
<keyword evidence="1" id="KW-0732">Signal</keyword>
<reference evidence="2 3" key="1">
    <citation type="submission" date="2020-04" db="EMBL/GenBank/DDBJ databases">
        <authorList>
            <person name="Alioto T."/>
            <person name="Alioto T."/>
            <person name="Gomez Garrido J."/>
        </authorList>
    </citation>
    <scope>NUCLEOTIDE SEQUENCE [LARGE SCALE GENOMIC DNA]</scope>
</reference>